<protein>
    <recommendedName>
        <fullName evidence="2">Protein FAR1-RELATED SEQUENCE</fullName>
    </recommendedName>
</protein>
<evidence type="ECO:0008006" key="2">
    <source>
        <dbReference type="Google" id="ProtNLM"/>
    </source>
</evidence>
<proteinExistence type="predicted"/>
<dbReference type="RefSeq" id="XP_016467095.1">
    <property type="nucleotide sequence ID" value="XM_016611609.1"/>
</dbReference>
<sequence>MAMIRGNPSDSYKELPKYLHMLEHTNPGTVTKLHKSENGCFLYAYVSLYASIKGLEYCRPIMVVEGSFLKSTYKGTILTACTHDGAGELTASTLFLQCGTYSASAEIPPAAGIRFCALPSASAPSQCGHSLAPALPDFSLNLAPNVKRTFKKHHKQLKDIFFALARAYTIDKFYYHVTEMCKIDLRVQPYLFEIGYKRWSRAYSKVKRSIVMTSNIAESINAANKDARELPIMQLLEYMTNFLQQWNNENRTNTMETSTELGKKYDKLLRENLIASE</sequence>
<reference evidence="1" key="1">
    <citation type="submission" date="2025-08" db="UniProtKB">
        <authorList>
            <consortium name="RefSeq"/>
        </authorList>
    </citation>
    <scope>IDENTIFICATION</scope>
</reference>
<dbReference type="STRING" id="4097.A0A1S3ZRD9"/>
<gene>
    <name evidence="1" type="primary">LOC107789742</name>
</gene>
<accession>A0A1S3ZRD9</accession>
<dbReference type="AlphaFoldDB" id="A0A1S3ZRD9"/>
<dbReference type="OrthoDB" id="1938144at2759"/>
<name>A0A1S3ZRD9_TOBAC</name>
<dbReference type="PANTHER" id="PTHR31973">
    <property type="entry name" value="POLYPROTEIN, PUTATIVE-RELATED"/>
    <property type="match status" value="1"/>
</dbReference>
<dbReference type="KEGG" id="nta:107789742"/>
<organism evidence="1">
    <name type="scientific">Nicotiana tabacum</name>
    <name type="common">Common tobacco</name>
    <dbReference type="NCBI Taxonomy" id="4097"/>
    <lineage>
        <taxon>Eukaryota</taxon>
        <taxon>Viridiplantae</taxon>
        <taxon>Streptophyta</taxon>
        <taxon>Embryophyta</taxon>
        <taxon>Tracheophyta</taxon>
        <taxon>Spermatophyta</taxon>
        <taxon>Magnoliopsida</taxon>
        <taxon>eudicotyledons</taxon>
        <taxon>Gunneridae</taxon>
        <taxon>Pentapetalae</taxon>
        <taxon>asterids</taxon>
        <taxon>lamiids</taxon>
        <taxon>Solanales</taxon>
        <taxon>Solanaceae</taxon>
        <taxon>Nicotianoideae</taxon>
        <taxon>Nicotianeae</taxon>
        <taxon>Nicotiana</taxon>
    </lineage>
</organism>
<evidence type="ECO:0000313" key="1">
    <source>
        <dbReference type="RefSeq" id="XP_016467095.1"/>
    </source>
</evidence>
<dbReference type="PANTHER" id="PTHR31973:SF113">
    <property type="entry name" value="PROTEIN FAR1-RELATED SEQUENCE 5-LIKE"/>
    <property type="match status" value="1"/>
</dbReference>
<dbReference type="PaxDb" id="4097-A0A1S3ZRD9"/>